<dbReference type="InterPro" id="IPR013024">
    <property type="entry name" value="GGCT-like"/>
</dbReference>
<dbReference type="SUPFAM" id="SSF110857">
    <property type="entry name" value="Gamma-glutamyl cyclotransferase-like"/>
    <property type="match status" value="1"/>
</dbReference>
<sequence length="198" mass="22781">MADRKAFFYGTLMVREVLYRVCYGDERADKDPILGLLAASLTIQPAILHDYCRHRVLNVDYPGIAPQKGHTVRGTYVTGLTDADIWRLDHFEGSEYERRDVQVQLLKKDGEVGAKEKLVYADAETYVYTAGEEHLEEREWDFDEFRREKMHRWVGSRQEYEEVDEALARNGHDQTGGRGVQNCSYGRESEGDVLKSAV</sequence>
<evidence type="ECO:0000313" key="7">
    <source>
        <dbReference type="Proteomes" id="UP000254866"/>
    </source>
</evidence>
<feature type="region of interest" description="Disordered" evidence="4">
    <location>
        <begin position="168"/>
        <end position="198"/>
    </location>
</feature>
<dbReference type="EMBL" id="NPIC01000004">
    <property type="protein sequence ID" value="RDL36363.1"/>
    <property type="molecule type" value="Genomic_DNA"/>
</dbReference>
<accession>A0A370TLG3</accession>
<feature type="compositionally biased region" description="Basic and acidic residues" evidence="4">
    <location>
        <begin position="187"/>
        <end position="198"/>
    </location>
</feature>
<keyword evidence="2" id="KW-0808">Transferase</keyword>
<dbReference type="InterPro" id="IPR045038">
    <property type="entry name" value="AIG2-like"/>
</dbReference>
<keyword evidence="7" id="KW-1185">Reference proteome</keyword>
<proteinExistence type="inferred from homology"/>
<dbReference type="RefSeq" id="XP_031869019.1">
    <property type="nucleotide sequence ID" value="XM_032014338.1"/>
</dbReference>
<protein>
    <recommendedName>
        <fullName evidence="3">Putative gamma-glutamylcyclotransferase</fullName>
    </recommendedName>
</protein>
<evidence type="ECO:0000313" key="6">
    <source>
        <dbReference type="EMBL" id="RDL36363.1"/>
    </source>
</evidence>
<evidence type="ECO:0000256" key="1">
    <source>
        <dbReference type="ARBA" id="ARBA00008861"/>
    </source>
</evidence>
<dbReference type="Proteomes" id="UP000254866">
    <property type="component" value="Unassembled WGS sequence"/>
</dbReference>
<feature type="domain" description="Gamma-glutamylcyclotransferase AIG2-like" evidence="5">
    <location>
        <begin position="7"/>
        <end position="141"/>
    </location>
</feature>
<evidence type="ECO:0000256" key="3">
    <source>
        <dbReference type="ARBA" id="ARBA00030602"/>
    </source>
</evidence>
<comment type="caution">
    <text evidence="6">The sequence shown here is derived from an EMBL/GenBank/DDBJ whole genome shotgun (WGS) entry which is preliminary data.</text>
</comment>
<dbReference type="Gene3D" id="3.10.490.10">
    <property type="entry name" value="Gamma-glutamyl cyclotransferase-like"/>
    <property type="match status" value="1"/>
</dbReference>
<dbReference type="AlphaFoldDB" id="A0A370TLG3"/>
<evidence type="ECO:0000256" key="4">
    <source>
        <dbReference type="SAM" id="MobiDB-lite"/>
    </source>
</evidence>
<dbReference type="InterPro" id="IPR036568">
    <property type="entry name" value="GGCT-like_sf"/>
</dbReference>
<dbReference type="CDD" id="cd06661">
    <property type="entry name" value="GGCT_like"/>
    <property type="match status" value="1"/>
</dbReference>
<gene>
    <name evidence="6" type="ORF">BP5553_05715</name>
</gene>
<organism evidence="6 7">
    <name type="scientific">Venustampulla echinocandica</name>
    <dbReference type="NCBI Taxonomy" id="2656787"/>
    <lineage>
        <taxon>Eukaryota</taxon>
        <taxon>Fungi</taxon>
        <taxon>Dikarya</taxon>
        <taxon>Ascomycota</taxon>
        <taxon>Pezizomycotina</taxon>
        <taxon>Leotiomycetes</taxon>
        <taxon>Helotiales</taxon>
        <taxon>Pleuroascaceae</taxon>
        <taxon>Venustampulla</taxon>
    </lineage>
</organism>
<dbReference type="GeneID" id="43598564"/>
<dbReference type="OrthoDB" id="1044435at2759"/>
<comment type="similarity">
    <text evidence="1">Belongs to the gamma-glutamylcyclotransferase family.</text>
</comment>
<dbReference type="Pfam" id="PF06094">
    <property type="entry name" value="GGACT"/>
    <property type="match status" value="1"/>
</dbReference>
<name>A0A370TLG3_9HELO</name>
<evidence type="ECO:0000256" key="2">
    <source>
        <dbReference type="ARBA" id="ARBA00022679"/>
    </source>
</evidence>
<dbReference type="GO" id="GO:0016740">
    <property type="term" value="F:transferase activity"/>
    <property type="evidence" value="ECO:0007669"/>
    <property type="project" value="UniProtKB-KW"/>
</dbReference>
<dbReference type="InterPro" id="IPR009288">
    <property type="entry name" value="AIG2-like_dom"/>
</dbReference>
<evidence type="ECO:0000259" key="5">
    <source>
        <dbReference type="Pfam" id="PF06094"/>
    </source>
</evidence>
<dbReference type="PANTHER" id="PTHR31544:SF2">
    <property type="entry name" value="AIG2-LIKE PROTEIN D"/>
    <property type="match status" value="1"/>
</dbReference>
<reference evidence="6 7" key="1">
    <citation type="journal article" date="2018" name="IMA Fungus">
        <title>IMA Genome-F 9: Draft genome sequence of Annulohypoxylon stygium, Aspergillus mulundensis, Berkeleyomyces basicola (syn. Thielaviopsis basicola), Ceratocystis smalleyi, two Cercospora beticola strains, Coleophoma cylindrospora, Fusarium fracticaudum, Phialophora cf. hyalina, and Morchella septimelata.</title>
        <authorList>
            <person name="Wingfield B.D."/>
            <person name="Bills G.F."/>
            <person name="Dong Y."/>
            <person name="Huang W."/>
            <person name="Nel W.J."/>
            <person name="Swalarsk-Parry B.S."/>
            <person name="Vaghefi N."/>
            <person name="Wilken P.M."/>
            <person name="An Z."/>
            <person name="de Beer Z.W."/>
            <person name="De Vos L."/>
            <person name="Chen L."/>
            <person name="Duong T.A."/>
            <person name="Gao Y."/>
            <person name="Hammerbacher A."/>
            <person name="Kikkert J.R."/>
            <person name="Li Y."/>
            <person name="Li H."/>
            <person name="Li K."/>
            <person name="Li Q."/>
            <person name="Liu X."/>
            <person name="Ma X."/>
            <person name="Naidoo K."/>
            <person name="Pethybridge S.J."/>
            <person name="Sun J."/>
            <person name="Steenkamp E.T."/>
            <person name="van der Nest M.A."/>
            <person name="van Wyk S."/>
            <person name="Wingfield M.J."/>
            <person name="Xiong C."/>
            <person name="Yue Q."/>
            <person name="Zhang X."/>
        </authorList>
    </citation>
    <scope>NUCLEOTIDE SEQUENCE [LARGE SCALE GENOMIC DNA]</scope>
    <source>
        <strain evidence="6 7">BP 5553</strain>
    </source>
</reference>
<dbReference type="PANTHER" id="PTHR31544">
    <property type="entry name" value="AIG2-LIKE PROTEIN D"/>
    <property type="match status" value="1"/>
</dbReference>